<feature type="transmembrane region" description="Helical" evidence="1">
    <location>
        <begin position="12"/>
        <end position="31"/>
    </location>
</feature>
<sequence>MKRLKNFLIADKFRFGGLLTILTSITVLMSFDYVNIERNAMPCFFFCYGITVIYTITVFGRAFYIHRWQLSKAKITYTTLMLILWFISAFALNKEMNVFDSSAIWLSVYICLSSTAVIASTLQDWLPSYIKPLLAFLLAAALVLFIYYAAYLFPLYAMSILAAIFIGLSLHTFIPLLLAIVTIIALLRLIKSTPKLKFAVLAGIVIPLMICAWFNYQWRQVNETTGLIANLSTLKEDKLPVWVSVAQQLPKNFVTEKYLKADLVYTTPRENNNWFWGDPGGNSFDEPKKHDPLVMIASLLFGKTMLDDKDKISIIKSMYNSRHLAQNRLWSGDNLETINVVSNIMIYPEYRMAYTEKKLTIQNTNTRRWRNSEEAIYTFQLPEGAVVSSLSLWINGIEEKAHLTTKNKADSAYKTIVGVENRDPSVIHWQEGNTVSVRVFPCTTEENRKFKIGITSPLKKENETLTYQNADFSGPTFKNALEIVQVNFSSRPKELETDLKPQKDGSYLLSRNYKDNWDLTFTSVPLSANTFSFGGSSYKLSSTSMMNTSFRPTAIYLDINSSWSQEEINTLWKEIKTSNVYAYTDKMLRLNNKNLKDTYEQLQKLNFSMFPFYEIKDPGNALVITKGTKTSPNLNDLSGSEFAKSTSAYFAKSTPFRLFMLSGDISPYLKTLKEFRTFRYQAGGLNTLTKQLKQHSFSESKENANTLMIGETEMLIEKTADSSDNQAPDHLLRLFAYNDILKRVGQTYFEKDYVSEDLLKIADQAFIVSPVSSLIVLETQKDYERFNIERSKNSLQNASMKSSGAAPEPHEWLLILIASGVILYFGYKSSYFSKVRSA</sequence>
<dbReference type="InterPro" id="IPR013694">
    <property type="entry name" value="VIT"/>
</dbReference>
<keyword evidence="1" id="KW-0472">Membrane</keyword>
<evidence type="ECO:0000313" key="3">
    <source>
        <dbReference type="EMBL" id="TKC07313.1"/>
    </source>
</evidence>
<feature type="transmembrane region" description="Helical" evidence="1">
    <location>
        <begin position="75"/>
        <end position="92"/>
    </location>
</feature>
<proteinExistence type="predicted"/>
<dbReference type="InterPro" id="IPR031005">
    <property type="entry name" value="Sorted_by_XrtN"/>
</dbReference>
<comment type="caution">
    <text evidence="3">The sequence shown here is derived from an EMBL/GenBank/DDBJ whole genome shotgun (WGS) entry which is preliminary data.</text>
</comment>
<gene>
    <name evidence="3" type="ORF">FA047_08640</name>
</gene>
<evidence type="ECO:0000259" key="2">
    <source>
        <dbReference type="PROSITE" id="PS51468"/>
    </source>
</evidence>
<feature type="domain" description="VIT" evidence="2">
    <location>
        <begin position="323"/>
        <end position="456"/>
    </location>
</feature>
<keyword evidence="1" id="KW-0812">Transmembrane</keyword>
<feature type="transmembrane region" description="Helical" evidence="1">
    <location>
        <begin position="198"/>
        <end position="216"/>
    </location>
</feature>
<dbReference type="Proteomes" id="UP000307244">
    <property type="component" value="Unassembled WGS sequence"/>
</dbReference>
<keyword evidence="1" id="KW-1133">Transmembrane helix</keyword>
<feature type="transmembrane region" description="Helical" evidence="1">
    <location>
        <begin position="134"/>
        <end position="154"/>
    </location>
</feature>
<evidence type="ECO:0000256" key="1">
    <source>
        <dbReference type="SAM" id="Phobius"/>
    </source>
</evidence>
<keyword evidence="4" id="KW-1185">Reference proteome</keyword>
<organism evidence="3 4">
    <name type="scientific">Pedobacter frigoris</name>
    <dbReference type="NCBI Taxonomy" id="2571272"/>
    <lineage>
        <taxon>Bacteria</taxon>
        <taxon>Pseudomonadati</taxon>
        <taxon>Bacteroidota</taxon>
        <taxon>Sphingobacteriia</taxon>
        <taxon>Sphingobacteriales</taxon>
        <taxon>Sphingobacteriaceae</taxon>
        <taxon>Pedobacter</taxon>
    </lineage>
</organism>
<protein>
    <submittedName>
        <fullName evidence="3">XrtN system VIT domain-containing protein</fullName>
    </submittedName>
</protein>
<accession>A0A4U1CIS5</accession>
<dbReference type="Pfam" id="PF08487">
    <property type="entry name" value="VIT"/>
    <property type="match status" value="1"/>
</dbReference>
<feature type="transmembrane region" description="Helical" evidence="1">
    <location>
        <begin position="43"/>
        <end position="63"/>
    </location>
</feature>
<dbReference type="EMBL" id="SWBQ01000002">
    <property type="protein sequence ID" value="TKC07313.1"/>
    <property type="molecule type" value="Genomic_DNA"/>
</dbReference>
<dbReference type="PROSITE" id="PS51468">
    <property type="entry name" value="VIT"/>
    <property type="match status" value="1"/>
</dbReference>
<feature type="transmembrane region" description="Helical" evidence="1">
    <location>
        <begin position="104"/>
        <end position="122"/>
    </location>
</feature>
<feature type="transmembrane region" description="Helical" evidence="1">
    <location>
        <begin position="160"/>
        <end position="186"/>
    </location>
</feature>
<evidence type="ECO:0000313" key="4">
    <source>
        <dbReference type="Proteomes" id="UP000307244"/>
    </source>
</evidence>
<dbReference type="RefSeq" id="WP_136835567.1">
    <property type="nucleotide sequence ID" value="NZ_SWBQ01000002.1"/>
</dbReference>
<dbReference type="OrthoDB" id="1801976at2"/>
<dbReference type="AlphaFoldDB" id="A0A4U1CIS5"/>
<reference evidence="3 4" key="1">
    <citation type="submission" date="2019-04" db="EMBL/GenBank/DDBJ databases">
        <title>Pedobacter sp. RP-3-15 sp. nov., isolated from Arctic soil.</title>
        <authorList>
            <person name="Dahal R.H."/>
            <person name="Kim D.-U."/>
        </authorList>
    </citation>
    <scope>NUCLEOTIDE SEQUENCE [LARGE SCALE GENOMIC DNA]</scope>
    <source>
        <strain evidence="3 4">RP-3-15</strain>
    </source>
</reference>
<dbReference type="NCBIfam" id="TIGR04477">
    <property type="entry name" value="sorted_by_XrtN"/>
    <property type="match status" value="1"/>
</dbReference>
<name>A0A4U1CIS5_9SPHI</name>